<evidence type="ECO:0000313" key="8">
    <source>
        <dbReference type="Proteomes" id="UP000009131"/>
    </source>
</evidence>
<reference evidence="7 8" key="2">
    <citation type="journal article" date="2012" name="Open Biol.">
        <title>Characteristics of nucleosomes and linker DNA regions on the genome of the basidiomycete Mixia osmundae revealed by mono- and dinucleosome mapping.</title>
        <authorList>
            <person name="Nishida H."/>
            <person name="Kondo S."/>
            <person name="Matsumoto T."/>
            <person name="Suzuki Y."/>
            <person name="Yoshikawa H."/>
            <person name="Taylor T.D."/>
            <person name="Sugiyama J."/>
        </authorList>
    </citation>
    <scope>NUCLEOTIDE SEQUENCE [LARGE SCALE GENOMIC DNA]</scope>
    <source>
        <strain evidence="8">CBS 9802 / IAM 14324 / JCM 22182 / KY 12970</strain>
    </source>
</reference>
<evidence type="ECO:0000256" key="3">
    <source>
        <dbReference type="ARBA" id="ARBA00011486"/>
    </source>
</evidence>
<evidence type="ECO:0000256" key="1">
    <source>
        <dbReference type="ARBA" id="ARBA00002307"/>
    </source>
</evidence>
<dbReference type="InterPro" id="IPR038581">
    <property type="entry name" value="ODC_AZ_sf"/>
</dbReference>
<dbReference type="InParanoid" id="G7E8H6"/>
<comment type="caution">
    <text evidence="7">The sequence shown here is derived from an EMBL/GenBank/DDBJ whole genome shotgun (WGS) entry which is preliminary data.</text>
</comment>
<feature type="compositionally biased region" description="Low complexity" evidence="6">
    <location>
        <begin position="101"/>
        <end position="128"/>
    </location>
</feature>
<protein>
    <recommendedName>
        <fullName evidence="4">Ornithine decarboxylase antizyme</fullName>
    </recommendedName>
</protein>
<dbReference type="Gene3D" id="3.40.630.60">
    <property type="match status" value="1"/>
</dbReference>
<gene>
    <name evidence="7" type="primary">Mo05826</name>
    <name evidence="7" type="ORF">E5Q_05826</name>
</gene>
<dbReference type="PANTHER" id="PTHR10279">
    <property type="entry name" value="ORNITHINE DECARBOXYLASE ANTIZYME"/>
    <property type="match status" value="1"/>
</dbReference>
<dbReference type="OrthoDB" id="5959761at2759"/>
<dbReference type="PANTHER" id="PTHR10279:SF10">
    <property type="entry name" value="ORNITHINE DECARBOXYLASE ANTIZYME"/>
    <property type="match status" value="1"/>
</dbReference>
<dbReference type="eggNOG" id="ENOG502SCX3">
    <property type="taxonomic scope" value="Eukaryota"/>
</dbReference>
<accession>G7E8H6</accession>
<dbReference type="Pfam" id="PF02100">
    <property type="entry name" value="ODC_AZ"/>
    <property type="match status" value="1"/>
</dbReference>
<dbReference type="InterPro" id="IPR002993">
    <property type="entry name" value="ODC_AZ"/>
</dbReference>
<keyword evidence="5" id="KW-0688">Ribosomal frameshifting</keyword>
<keyword evidence="8" id="KW-1185">Reference proteome</keyword>
<comment type="function">
    <text evidence="1">Ornithine decarboxylase (ODC) antizyme protein that negatively regulates ODC activity and intracellular polyamine biosynthesis in response to increased intracellular polyamine levels. Binds to ODC monomers, inhibiting the assembly of the functional ODC homodimer, and targets the monomers for ubiquitin-independent proteolytic destruction by the 26S proteasome.</text>
</comment>
<dbReference type="GO" id="GO:0075523">
    <property type="term" value="P:viral translational frameshifting"/>
    <property type="evidence" value="ECO:0007669"/>
    <property type="project" value="UniProtKB-KW"/>
</dbReference>
<evidence type="ECO:0000256" key="4">
    <source>
        <dbReference type="ARBA" id="ARBA00017712"/>
    </source>
</evidence>
<dbReference type="EMBL" id="BABT02000210">
    <property type="protein sequence ID" value="GAA99136.1"/>
    <property type="molecule type" value="Genomic_DNA"/>
</dbReference>
<sequence>EMPPDLTRSTLGDSKVDLGGAAAWVRNTDRHQIDSTPVPANVHSSTSTNPVPAAANATPIKIVSSIQADAYPPSPPASYEAEPQAVKLSHEFNKLPFTPPSSTESSSDSDSANSYFSSSSRSVRQSSSLTGEPGEAHQLISKVRPDLLAQSRALFALRPEWEASLYAPSATSEAGERTLYCRANRSGLVESRENLVDLLEQADEIWNCSALVICLKKTDQDLEHALHSLMYVGGSILAPHARQSEEYILVGLDL</sequence>
<feature type="region of interest" description="Disordered" evidence="6">
    <location>
        <begin position="93"/>
        <end position="134"/>
    </location>
</feature>
<feature type="region of interest" description="Disordered" evidence="6">
    <location>
        <begin position="27"/>
        <end position="54"/>
    </location>
</feature>
<feature type="non-terminal residue" evidence="7">
    <location>
        <position position="1"/>
    </location>
</feature>
<evidence type="ECO:0000256" key="6">
    <source>
        <dbReference type="SAM" id="MobiDB-lite"/>
    </source>
</evidence>
<comment type="subunit">
    <text evidence="3">Interacts with ODC and thereby sterically blocks ODC homodimerization.</text>
</comment>
<dbReference type="GO" id="GO:0005737">
    <property type="term" value="C:cytoplasm"/>
    <property type="evidence" value="ECO:0007669"/>
    <property type="project" value="TreeGrafter"/>
</dbReference>
<evidence type="ECO:0000256" key="2">
    <source>
        <dbReference type="ARBA" id="ARBA00008796"/>
    </source>
</evidence>
<dbReference type="HOGENOM" id="CLU_1096473_0_0_1"/>
<dbReference type="Proteomes" id="UP000009131">
    <property type="component" value="Unassembled WGS sequence"/>
</dbReference>
<dbReference type="SUPFAM" id="SSF55729">
    <property type="entry name" value="Acyl-CoA N-acyltransferases (Nat)"/>
    <property type="match status" value="1"/>
</dbReference>
<dbReference type="GO" id="GO:0045732">
    <property type="term" value="P:positive regulation of protein catabolic process"/>
    <property type="evidence" value="ECO:0007669"/>
    <property type="project" value="TreeGrafter"/>
</dbReference>
<reference evidence="7 8" key="1">
    <citation type="journal article" date="2011" name="J. Gen. Appl. Microbiol.">
        <title>Draft genome sequencing of the enigmatic basidiomycete Mixia osmundae.</title>
        <authorList>
            <person name="Nishida H."/>
            <person name="Nagatsuka Y."/>
            <person name="Sugiyama J."/>
        </authorList>
    </citation>
    <scope>NUCLEOTIDE SEQUENCE [LARGE SCALE GENOMIC DNA]</scope>
    <source>
        <strain evidence="8">CBS 9802 / IAM 14324 / JCM 22182 / KY 12970</strain>
    </source>
</reference>
<evidence type="ECO:0000313" key="7">
    <source>
        <dbReference type="EMBL" id="GAA99136.1"/>
    </source>
</evidence>
<proteinExistence type="inferred from homology"/>
<comment type="similarity">
    <text evidence="2">Belongs to the ODC antizyme family.</text>
</comment>
<name>G7E8H6_MIXOS</name>
<dbReference type="GO" id="GO:0008073">
    <property type="term" value="F:ornithine decarboxylase inhibitor activity"/>
    <property type="evidence" value="ECO:0007669"/>
    <property type="project" value="InterPro"/>
</dbReference>
<dbReference type="InterPro" id="IPR016181">
    <property type="entry name" value="Acyl_CoA_acyltransferase"/>
</dbReference>
<dbReference type="GO" id="GO:0005634">
    <property type="term" value="C:nucleus"/>
    <property type="evidence" value="ECO:0007669"/>
    <property type="project" value="TreeGrafter"/>
</dbReference>
<evidence type="ECO:0000256" key="5">
    <source>
        <dbReference type="ARBA" id="ARBA00022758"/>
    </source>
</evidence>
<dbReference type="AlphaFoldDB" id="G7E8H6"/>
<organism evidence="7 8">
    <name type="scientific">Mixia osmundae (strain CBS 9802 / IAM 14324 / JCM 22182 / KY 12970)</name>
    <dbReference type="NCBI Taxonomy" id="764103"/>
    <lineage>
        <taxon>Eukaryota</taxon>
        <taxon>Fungi</taxon>
        <taxon>Dikarya</taxon>
        <taxon>Basidiomycota</taxon>
        <taxon>Pucciniomycotina</taxon>
        <taxon>Mixiomycetes</taxon>
        <taxon>Mixiales</taxon>
        <taxon>Mixiaceae</taxon>
        <taxon>Mixia</taxon>
    </lineage>
</organism>